<dbReference type="NCBIfam" id="TIGR00029">
    <property type="entry name" value="S20"/>
    <property type="match status" value="1"/>
</dbReference>
<comment type="similarity">
    <text evidence="1 7">Belongs to the bacterial ribosomal protein bS20 family.</text>
</comment>
<keyword evidence="3 7" id="KW-0694">RNA-binding</keyword>
<dbReference type="PANTHER" id="PTHR33398:SF1">
    <property type="entry name" value="SMALL RIBOSOMAL SUBUNIT PROTEIN BS20C"/>
    <property type="match status" value="1"/>
</dbReference>
<proteinExistence type="inferred from homology"/>
<evidence type="ECO:0000313" key="9">
    <source>
        <dbReference type="Proteomes" id="UP000230778"/>
    </source>
</evidence>
<evidence type="ECO:0000313" key="8">
    <source>
        <dbReference type="EMBL" id="PIQ06922.1"/>
    </source>
</evidence>
<evidence type="ECO:0000256" key="6">
    <source>
        <dbReference type="ARBA" id="ARBA00035136"/>
    </source>
</evidence>
<evidence type="ECO:0000256" key="7">
    <source>
        <dbReference type="HAMAP-Rule" id="MF_00500"/>
    </source>
</evidence>
<accession>A0A2H0FJW8</accession>
<comment type="function">
    <text evidence="7">Binds directly to 16S ribosomal RNA.</text>
</comment>
<dbReference type="SUPFAM" id="SSF46992">
    <property type="entry name" value="Ribosomal protein S20"/>
    <property type="match status" value="1"/>
</dbReference>
<dbReference type="HAMAP" id="MF_00500">
    <property type="entry name" value="Ribosomal_bS20"/>
    <property type="match status" value="1"/>
</dbReference>
<protein>
    <recommendedName>
        <fullName evidence="6 7">Small ribosomal subunit protein bS20</fullName>
    </recommendedName>
</protein>
<name>A0A2H0FJW8_9BACT</name>
<dbReference type="PANTHER" id="PTHR33398">
    <property type="entry name" value="30S RIBOSOMAL PROTEIN S20"/>
    <property type="match status" value="1"/>
</dbReference>
<gene>
    <name evidence="7" type="primary">rpsT</name>
    <name evidence="8" type="ORF">COW72_01415</name>
</gene>
<sequence>MVKKIYMPITKSAKKALRQSERRKIRNIQRKEKIKSLLKEVKGLVSQEKIEGAKKLLPQVYELLDKAVKTGLIKKNTASRKKSRMARLISRIELGSKSQQ</sequence>
<evidence type="ECO:0000256" key="4">
    <source>
        <dbReference type="ARBA" id="ARBA00022980"/>
    </source>
</evidence>
<dbReference type="EMBL" id="PCUC01000076">
    <property type="protein sequence ID" value="PIQ06922.1"/>
    <property type="molecule type" value="Genomic_DNA"/>
</dbReference>
<keyword evidence="5 7" id="KW-0687">Ribonucleoprotein</keyword>
<evidence type="ECO:0000256" key="1">
    <source>
        <dbReference type="ARBA" id="ARBA00007634"/>
    </source>
</evidence>
<keyword evidence="2 7" id="KW-0699">rRNA-binding</keyword>
<dbReference type="Pfam" id="PF01649">
    <property type="entry name" value="Ribosomal_S20p"/>
    <property type="match status" value="1"/>
</dbReference>
<comment type="caution">
    <text evidence="8">The sequence shown here is derived from an EMBL/GenBank/DDBJ whole genome shotgun (WGS) entry which is preliminary data.</text>
</comment>
<evidence type="ECO:0000256" key="2">
    <source>
        <dbReference type="ARBA" id="ARBA00022730"/>
    </source>
</evidence>
<evidence type="ECO:0000256" key="5">
    <source>
        <dbReference type="ARBA" id="ARBA00023274"/>
    </source>
</evidence>
<dbReference type="Proteomes" id="UP000230778">
    <property type="component" value="Unassembled WGS sequence"/>
</dbReference>
<dbReference type="GO" id="GO:0015935">
    <property type="term" value="C:small ribosomal subunit"/>
    <property type="evidence" value="ECO:0007669"/>
    <property type="project" value="TreeGrafter"/>
</dbReference>
<keyword evidence="4 7" id="KW-0689">Ribosomal protein</keyword>
<evidence type="ECO:0000256" key="3">
    <source>
        <dbReference type="ARBA" id="ARBA00022884"/>
    </source>
</evidence>
<dbReference type="AlphaFoldDB" id="A0A2H0FJW8"/>
<organism evidence="8 9">
    <name type="scientific">Candidatus Nealsonbacteria bacterium CG18_big_fil_WC_8_21_14_2_50_37_10</name>
    <dbReference type="NCBI Taxonomy" id="1974717"/>
    <lineage>
        <taxon>Bacteria</taxon>
        <taxon>Candidatus Nealsoniibacteriota</taxon>
    </lineage>
</organism>
<dbReference type="Gene3D" id="1.20.58.110">
    <property type="entry name" value="Ribosomal protein S20"/>
    <property type="match status" value="1"/>
</dbReference>
<dbReference type="GO" id="GO:0003735">
    <property type="term" value="F:structural constituent of ribosome"/>
    <property type="evidence" value="ECO:0007669"/>
    <property type="project" value="InterPro"/>
</dbReference>
<dbReference type="InterPro" id="IPR002583">
    <property type="entry name" value="Ribosomal_bS20"/>
</dbReference>
<dbReference type="InterPro" id="IPR036510">
    <property type="entry name" value="Ribosomal_bS20_sf"/>
</dbReference>
<dbReference type="GO" id="GO:0070181">
    <property type="term" value="F:small ribosomal subunit rRNA binding"/>
    <property type="evidence" value="ECO:0007669"/>
    <property type="project" value="TreeGrafter"/>
</dbReference>
<reference evidence="8 9" key="1">
    <citation type="submission" date="2017-09" db="EMBL/GenBank/DDBJ databases">
        <title>Depth-based differentiation of microbial function through sediment-hosted aquifers and enrichment of novel symbionts in the deep terrestrial subsurface.</title>
        <authorList>
            <person name="Probst A.J."/>
            <person name="Ladd B."/>
            <person name="Jarett J.K."/>
            <person name="Geller-Mcgrath D.E."/>
            <person name="Sieber C.M."/>
            <person name="Emerson J.B."/>
            <person name="Anantharaman K."/>
            <person name="Thomas B.C."/>
            <person name="Malmstrom R."/>
            <person name="Stieglmeier M."/>
            <person name="Klingl A."/>
            <person name="Woyke T."/>
            <person name="Ryan C.M."/>
            <person name="Banfield J.F."/>
        </authorList>
    </citation>
    <scope>NUCLEOTIDE SEQUENCE [LARGE SCALE GENOMIC DNA]</scope>
    <source>
        <strain evidence="8">CG18_big_fil_WC_8_21_14_2_50_37_10</strain>
    </source>
</reference>
<dbReference type="GO" id="GO:0006412">
    <property type="term" value="P:translation"/>
    <property type="evidence" value="ECO:0007669"/>
    <property type="project" value="UniProtKB-UniRule"/>
</dbReference>